<dbReference type="GO" id="GO:0009225">
    <property type="term" value="P:nucleotide-sugar metabolic process"/>
    <property type="evidence" value="ECO:0007669"/>
    <property type="project" value="TreeGrafter"/>
</dbReference>
<protein>
    <recommendedName>
        <fullName evidence="1">PARG catalytic Macro domain-containing protein</fullName>
    </recommendedName>
</protein>
<organism evidence="2 4">
    <name type="scientific">Rotaria magnacalcarata</name>
    <dbReference type="NCBI Taxonomy" id="392030"/>
    <lineage>
        <taxon>Eukaryota</taxon>
        <taxon>Metazoa</taxon>
        <taxon>Spiralia</taxon>
        <taxon>Gnathifera</taxon>
        <taxon>Rotifera</taxon>
        <taxon>Eurotatoria</taxon>
        <taxon>Bdelloidea</taxon>
        <taxon>Philodinida</taxon>
        <taxon>Philodinidae</taxon>
        <taxon>Rotaria</taxon>
    </lineage>
</organism>
<dbReference type="PANTHER" id="PTHR12837">
    <property type="entry name" value="POLY ADP-RIBOSE GLYCOHYDROLASE"/>
    <property type="match status" value="1"/>
</dbReference>
<gene>
    <name evidence="2" type="ORF">SMN809_LOCUS51438</name>
    <name evidence="3" type="ORF">SMN809_LOCUS54016</name>
</gene>
<dbReference type="GO" id="GO:0004649">
    <property type="term" value="F:poly(ADP-ribose) glycohydrolase activity"/>
    <property type="evidence" value="ECO:0007669"/>
    <property type="project" value="InterPro"/>
</dbReference>
<proteinExistence type="predicted"/>
<dbReference type="GO" id="GO:0005634">
    <property type="term" value="C:nucleus"/>
    <property type="evidence" value="ECO:0007669"/>
    <property type="project" value="TreeGrafter"/>
</dbReference>
<dbReference type="GO" id="GO:0005975">
    <property type="term" value="P:carbohydrate metabolic process"/>
    <property type="evidence" value="ECO:0007669"/>
    <property type="project" value="InterPro"/>
</dbReference>
<dbReference type="InterPro" id="IPR046372">
    <property type="entry name" value="PARG_cat_C"/>
</dbReference>
<accession>A0A8S3CCI9</accession>
<reference evidence="2" key="1">
    <citation type="submission" date="2021-02" db="EMBL/GenBank/DDBJ databases">
        <authorList>
            <person name="Nowell W R."/>
        </authorList>
    </citation>
    <scope>NUCLEOTIDE SEQUENCE</scope>
</reference>
<evidence type="ECO:0000313" key="4">
    <source>
        <dbReference type="Proteomes" id="UP000676336"/>
    </source>
</evidence>
<dbReference type="GO" id="GO:0006282">
    <property type="term" value="P:regulation of DNA repair"/>
    <property type="evidence" value="ECO:0007669"/>
    <property type="project" value="InterPro"/>
</dbReference>
<dbReference type="AlphaFoldDB" id="A0A8S3CCI9"/>
<dbReference type="InterPro" id="IPR007724">
    <property type="entry name" value="Poly_GlycHdrlase"/>
</dbReference>
<dbReference type="GO" id="GO:1990966">
    <property type="term" value="P:ATP generation from poly-ADP-D-ribose"/>
    <property type="evidence" value="ECO:0007669"/>
    <property type="project" value="TreeGrafter"/>
</dbReference>
<dbReference type="Pfam" id="PF05028">
    <property type="entry name" value="PARG_cat_C"/>
    <property type="match status" value="1"/>
</dbReference>
<feature type="domain" description="PARG catalytic Macro" evidence="1">
    <location>
        <begin position="17"/>
        <end position="53"/>
    </location>
</feature>
<dbReference type="GO" id="GO:0005737">
    <property type="term" value="C:cytoplasm"/>
    <property type="evidence" value="ECO:0007669"/>
    <property type="project" value="TreeGrafter"/>
</dbReference>
<name>A0A8S3CCI9_9BILA</name>
<comment type="caution">
    <text evidence="2">The sequence shown here is derived from an EMBL/GenBank/DDBJ whole genome shotgun (WGS) entry which is preliminary data.</text>
</comment>
<evidence type="ECO:0000259" key="1">
    <source>
        <dbReference type="Pfam" id="PF05028"/>
    </source>
</evidence>
<evidence type="ECO:0000313" key="2">
    <source>
        <dbReference type="EMBL" id="CAF4894624.1"/>
    </source>
</evidence>
<dbReference type="PANTHER" id="PTHR12837:SF15">
    <property type="entry name" value="POLY(ADP-RIBOSE) GLYCOHYDROLASE"/>
    <property type="match status" value="1"/>
</dbReference>
<feature type="non-terminal residue" evidence="2">
    <location>
        <position position="1"/>
    </location>
</feature>
<dbReference type="EMBL" id="CAJOBI010187273">
    <property type="protein sequence ID" value="CAF4948997.1"/>
    <property type="molecule type" value="Genomic_DNA"/>
</dbReference>
<evidence type="ECO:0000313" key="3">
    <source>
        <dbReference type="EMBL" id="CAF4948997.1"/>
    </source>
</evidence>
<dbReference type="EMBL" id="CAJOBI010172434">
    <property type="protein sequence ID" value="CAF4894624.1"/>
    <property type="molecule type" value="Genomic_DNA"/>
</dbReference>
<sequence length="61" mass="7119">NGVMTFRRYQLPESCVPKWTESKEPLCEIHITKNKSIEDVTGLLQVDFANKYIVSKISYRN</sequence>
<dbReference type="Proteomes" id="UP000676336">
    <property type="component" value="Unassembled WGS sequence"/>
</dbReference>